<dbReference type="RefSeq" id="WP_284721779.1">
    <property type="nucleotide sequence ID" value="NZ_JARZHI010000093.1"/>
</dbReference>
<feature type="domain" description="VTT" evidence="3">
    <location>
        <begin position="68"/>
        <end position="183"/>
    </location>
</feature>
<proteinExistence type="predicted"/>
<reference evidence="4 5" key="1">
    <citation type="submission" date="2023-04" db="EMBL/GenBank/DDBJ databases">
        <title>The genome sequence of Polyangium sorediatum DSM14670.</title>
        <authorList>
            <person name="Zhang X."/>
        </authorList>
    </citation>
    <scope>NUCLEOTIDE SEQUENCE [LARGE SCALE GENOMIC DNA]</scope>
    <source>
        <strain evidence="4 5">DSM 14670</strain>
    </source>
</reference>
<evidence type="ECO:0000256" key="2">
    <source>
        <dbReference type="SAM" id="Phobius"/>
    </source>
</evidence>
<dbReference type="Gene3D" id="3.40.50.720">
    <property type="entry name" value="NAD(P)-binding Rossmann-like Domain"/>
    <property type="match status" value="1"/>
</dbReference>
<sequence length="534" mass="57999">MSEATRSLRNAKLGVVALVLLTLAGAYHFGIFAQVAEPKILAETLVARGAWGYLAFILAYTVLQPFGVPGTIFIVAAPLIWPWQTAFALSMIGTMCASVVGFSFARFVAKDWVSARIPARLRKYDASLERNAFQTVVVLRLILWMPQVLHSFFGVSKVGFWTHFWGSLVGYTPTLLLVSYLGSEMFDASGRIQPGAWPILAGLLIASLLIAALHRAYERRRSSGGLRNAERGGFSSPQPMEKFMAHDLEGKVILITGATDGIGKAAAMDFARRGATMTIVGRNKEKTTQVLTELKDASGNQNLDLLLCDLSRMADVKRAAEAFQAKHDRLDVLVNNAGATFKSPVMGPDGFELTFALNHLAYFQLTTSLLDLLRNTKGARVVSTSSAMQARGVLDLQKTPTSLEGPGWRAYATSKLANILFTKELQRRLSGITVAANCFEPGSVRTQFGGFGSDMGLLMNLVYTVARPFSKTPEQGADSLLWLATSPEAASLRGQFVSNRRPVDPSKQALDPKLAADLWTLSEKLCAEAKARAA</sequence>
<dbReference type="PRINTS" id="PR00081">
    <property type="entry name" value="GDHRDH"/>
</dbReference>
<keyword evidence="5" id="KW-1185">Reference proteome</keyword>
<keyword evidence="1" id="KW-0560">Oxidoreductase</keyword>
<dbReference type="InterPro" id="IPR032816">
    <property type="entry name" value="VTT_dom"/>
</dbReference>
<comment type="caution">
    <text evidence="4">The sequence shown here is derived from an EMBL/GenBank/DDBJ whole genome shotgun (WGS) entry which is preliminary data.</text>
</comment>
<accession>A0ABT6P840</accession>
<evidence type="ECO:0000313" key="4">
    <source>
        <dbReference type="EMBL" id="MDI1436770.1"/>
    </source>
</evidence>
<dbReference type="CDD" id="cd05327">
    <property type="entry name" value="retinol-DH_like_SDR_c_like"/>
    <property type="match status" value="1"/>
</dbReference>
<feature type="transmembrane region" description="Helical" evidence="2">
    <location>
        <begin position="164"/>
        <end position="183"/>
    </location>
</feature>
<evidence type="ECO:0000313" key="5">
    <source>
        <dbReference type="Proteomes" id="UP001160301"/>
    </source>
</evidence>
<gene>
    <name evidence="4" type="ORF">QHF89_45110</name>
</gene>
<organism evidence="4 5">
    <name type="scientific">Polyangium sorediatum</name>
    <dbReference type="NCBI Taxonomy" id="889274"/>
    <lineage>
        <taxon>Bacteria</taxon>
        <taxon>Pseudomonadati</taxon>
        <taxon>Myxococcota</taxon>
        <taxon>Polyangia</taxon>
        <taxon>Polyangiales</taxon>
        <taxon>Polyangiaceae</taxon>
        <taxon>Polyangium</taxon>
    </lineage>
</organism>
<dbReference type="Pfam" id="PF09335">
    <property type="entry name" value="VTT_dom"/>
    <property type="match status" value="1"/>
</dbReference>
<feature type="transmembrane region" description="Helical" evidence="2">
    <location>
        <begin position="52"/>
        <end position="80"/>
    </location>
</feature>
<dbReference type="InterPro" id="IPR036291">
    <property type="entry name" value="NAD(P)-bd_dom_sf"/>
</dbReference>
<keyword evidence="2" id="KW-0812">Transmembrane</keyword>
<keyword evidence="2" id="KW-0472">Membrane</keyword>
<keyword evidence="2" id="KW-1133">Transmembrane helix</keyword>
<dbReference type="PANTHER" id="PTHR43157">
    <property type="entry name" value="PHOSPHATIDYLINOSITOL-GLYCAN BIOSYNTHESIS CLASS F PROTEIN-RELATED"/>
    <property type="match status" value="1"/>
</dbReference>
<evidence type="ECO:0000259" key="3">
    <source>
        <dbReference type="Pfam" id="PF09335"/>
    </source>
</evidence>
<feature type="transmembrane region" description="Helical" evidence="2">
    <location>
        <begin position="87"/>
        <end position="109"/>
    </location>
</feature>
<dbReference type="Proteomes" id="UP001160301">
    <property type="component" value="Unassembled WGS sequence"/>
</dbReference>
<dbReference type="Pfam" id="PF00106">
    <property type="entry name" value="adh_short"/>
    <property type="match status" value="1"/>
</dbReference>
<protein>
    <submittedName>
        <fullName evidence="4">SDR family NAD(P)-dependent oxidoreductase</fullName>
    </submittedName>
</protein>
<dbReference type="EMBL" id="JARZHI010000093">
    <property type="protein sequence ID" value="MDI1436770.1"/>
    <property type="molecule type" value="Genomic_DNA"/>
</dbReference>
<dbReference type="SUPFAM" id="SSF51735">
    <property type="entry name" value="NAD(P)-binding Rossmann-fold domains"/>
    <property type="match status" value="1"/>
</dbReference>
<name>A0ABT6P840_9BACT</name>
<dbReference type="PANTHER" id="PTHR43157:SF31">
    <property type="entry name" value="PHOSPHATIDYLINOSITOL-GLYCAN BIOSYNTHESIS CLASS F PROTEIN"/>
    <property type="match status" value="1"/>
</dbReference>
<evidence type="ECO:0000256" key="1">
    <source>
        <dbReference type="ARBA" id="ARBA00023002"/>
    </source>
</evidence>
<feature type="transmembrane region" description="Helical" evidence="2">
    <location>
        <begin position="195"/>
        <end position="213"/>
    </location>
</feature>
<dbReference type="InterPro" id="IPR002347">
    <property type="entry name" value="SDR_fam"/>
</dbReference>